<name>A0A432VVD0_9GAMM</name>
<keyword evidence="7" id="KW-1185">Reference proteome</keyword>
<evidence type="ECO:0000313" key="6">
    <source>
        <dbReference type="EMBL" id="RUO20483.1"/>
    </source>
</evidence>
<dbReference type="Pfam" id="PF01812">
    <property type="entry name" value="5-FTHF_cyc-lig"/>
    <property type="match status" value="1"/>
</dbReference>
<dbReference type="GO" id="GO:0009396">
    <property type="term" value="P:folic acid-containing compound biosynthetic process"/>
    <property type="evidence" value="ECO:0007669"/>
    <property type="project" value="TreeGrafter"/>
</dbReference>
<dbReference type="InterPro" id="IPR024185">
    <property type="entry name" value="FTHF_cligase-like_sf"/>
</dbReference>
<keyword evidence="5" id="KW-0460">Magnesium</keyword>
<evidence type="ECO:0000256" key="4">
    <source>
        <dbReference type="PIRSR" id="PIRSR006806-1"/>
    </source>
</evidence>
<sequence>MQKHRQQLRRHFRAARNNLSSAEQVQASQALAQQLLQYIAANSRIKTVAVYVSNDGEADLTPLVAALWQTNIRVALPVLHPVVKGQLLFLNYQPETTMNKNQFAIPEPKLACENILPLANIDLLCMPLVAFDAHGNRLGMGGGFYDRTLAAYQKGRYPHLQLMGIAHDCQQAEALPAAAWDIPLQHVLTPSKHWQFNLDTAFTTDSKAE</sequence>
<evidence type="ECO:0000256" key="1">
    <source>
        <dbReference type="ARBA" id="ARBA00010638"/>
    </source>
</evidence>
<dbReference type="AlphaFoldDB" id="A0A432VVD0"/>
<keyword evidence="3 4" id="KW-0067">ATP-binding</keyword>
<feature type="binding site" evidence="4">
    <location>
        <position position="57"/>
    </location>
    <ligand>
        <name>substrate</name>
    </ligand>
</feature>
<comment type="cofactor">
    <cofactor evidence="5">
        <name>Mg(2+)</name>
        <dbReference type="ChEBI" id="CHEBI:18420"/>
    </cofactor>
</comment>
<dbReference type="PIRSF" id="PIRSF006806">
    <property type="entry name" value="FTHF_cligase"/>
    <property type="match status" value="1"/>
</dbReference>
<comment type="similarity">
    <text evidence="1 5">Belongs to the 5-formyltetrahydrofolate cyclo-ligase family.</text>
</comment>
<dbReference type="Gene3D" id="3.40.50.10420">
    <property type="entry name" value="NagB/RpiA/CoA transferase-like"/>
    <property type="match status" value="1"/>
</dbReference>
<dbReference type="GO" id="GO:0046872">
    <property type="term" value="F:metal ion binding"/>
    <property type="evidence" value="ECO:0007669"/>
    <property type="project" value="UniProtKB-KW"/>
</dbReference>
<dbReference type="NCBIfam" id="TIGR02727">
    <property type="entry name" value="MTHFS_bact"/>
    <property type="match status" value="1"/>
</dbReference>
<dbReference type="PANTHER" id="PTHR23407:SF1">
    <property type="entry name" value="5-FORMYLTETRAHYDROFOLATE CYCLO-LIGASE"/>
    <property type="match status" value="1"/>
</dbReference>
<dbReference type="PANTHER" id="PTHR23407">
    <property type="entry name" value="ATPASE INHIBITOR/5-FORMYLTETRAHYDROFOLATE CYCLO-LIGASE"/>
    <property type="match status" value="1"/>
</dbReference>
<evidence type="ECO:0000256" key="5">
    <source>
        <dbReference type="RuleBase" id="RU361279"/>
    </source>
</evidence>
<protein>
    <recommendedName>
        <fullName evidence="5">5-formyltetrahydrofolate cyclo-ligase</fullName>
        <ecNumber evidence="5">6.3.3.2</ecNumber>
    </recommendedName>
</protein>
<dbReference type="InterPro" id="IPR037171">
    <property type="entry name" value="NagB/RpiA_transferase-like"/>
</dbReference>
<reference evidence="7" key="1">
    <citation type="journal article" date="2018" name="Front. Microbiol.">
        <title>Genome-Based Analysis Reveals the Taxonomy and Diversity of the Family Idiomarinaceae.</title>
        <authorList>
            <person name="Liu Y."/>
            <person name="Lai Q."/>
            <person name="Shao Z."/>
        </authorList>
    </citation>
    <scope>NUCLEOTIDE SEQUENCE [LARGE SCALE GENOMIC DNA]</scope>
    <source>
        <strain evidence="7">GBPy7</strain>
    </source>
</reference>
<proteinExistence type="inferred from homology"/>
<dbReference type="Proteomes" id="UP000288395">
    <property type="component" value="Unassembled WGS sequence"/>
</dbReference>
<dbReference type="GO" id="GO:0005524">
    <property type="term" value="F:ATP binding"/>
    <property type="evidence" value="ECO:0007669"/>
    <property type="project" value="UniProtKB-KW"/>
</dbReference>
<evidence type="ECO:0000313" key="7">
    <source>
        <dbReference type="Proteomes" id="UP000288395"/>
    </source>
</evidence>
<dbReference type="EC" id="6.3.3.2" evidence="5"/>
<feature type="binding site" evidence="4">
    <location>
        <begin position="137"/>
        <end position="145"/>
    </location>
    <ligand>
        <name>ATP</name>
        <dbReference type="ChEBI" id="CHEBI:30616"/>
    </ligand>
</feature>
<keyword evidence="6" id="KW-0436">Ligase</keyword>
<comment type="caution">
    <text evidence="6">The sequence shown here is derived from an EMBL/GenBank/DDBJ whole genome shotgun (WGS) entry which is preliminary data.</text>
</comment>
<dbReference type="GO" id="GO:0035999">
    <property type="term" value="P:tetrahydrofolate interconversion"/>
    <property type="evidence" value="ECO:0007669"/>
    <property type="project" value="TreeGrafter"/>
</dbReference>
<dbReference type="GO" id="GO:0030272">
    <property type="term" value="F:5-formyltetrahydrofolate cyclo-ligase activity"/>
    <property type="evidence" value="ECO:0007669"/>
    <property type="project" value="UniProtKB-EC"/>
</dbReference>
<dbReference type="OrthoDB" id="9801938at2"/>
<feature type="binding site" evidence="4">
    <location>
        <position position="52"/>
    </location>
    <ligand>
        <name>substrate</name>
    </ligand>
</feature>
<keyword evidence="2 4" id="KW-0547">Nucleotide-binding</keyword>
<dbReference type="SUPFAM" id="SSF100950">
    <property type="entry name" value="NagB/RpiA/CoA transferase-like"/>
    <property type="match status" value="1"/>
</dbReference>
<feature type="binding site" evidence="4">
    <location>
        <begin position="5"/>
        <end position="9"/>
    </location>
    <ligand>
        <name>ATP</name>
        <dbReference type="ChEBI" id="CHEBI:30616"/>
    </ligand>
</feature>
<gene>
    <name evidence="6" type="ORF">CWE08_08330</name>
</gene>
<dbReference type="EMBL" id="PIPJ01000005">
    <property type="protein sequence ID" value="RUO20483.1"/>
    <property type="molecule type" value="Genomic_DNA"/>
</dbReference>
<organism evidence="6 7">
    <name type="scientific">Aliidiomarina iranensis</name>
    <dbReference type="NCBI Taxonomy" id="1434071"/>
    <lineage>
        <taxon>Bacteria</taxon>
        <taxon>Pseudomonadati</taxon>
        <taxon>Pseudomonadota</taxon>
        <taxon>Gammaproteobacteria</taxon>
        <taxon>Alteromonadales</taxon>
        <taxon>Idiomarinaceae</taxon>
        <taxon>Aliidiomarina</taxon>
    </lineage>
</organism>
<comment type="catalytic activity">
    <reaction evidence="5">
        <text>(6S)-5-formyl-5,6,7,8-tetrahydrofolate + ATP = (6R)-5,10-methenyltetrahydrofolate + ADP + phosphate</text>
        <dbReference type="Rhea" id="RHEA:10488"/>
        <dbReference type="ChEBI" id="CHEBI:30616"/>
        <dbReference type="ChEBI" id="CHEBI:43474"/>
        <dbReference type="ChEBI" id="CHEBI:57455"/>
        <dbReference type="ChEBI" id="CHEBI:57457"/>
        <dbReference type="ChEBI" id="CHEBI:456216"/>
        <dbReference type="EC" id="6.3.3.2"/>
    </reaction>
</comment>
<accession>A0A432VVD0</accession>
<evidence type="ECO:0000256" key="3">
    <source>
        <dbReference type="ARBA" id="ARBA00022840"/>
    </source>
</evidence>
<evidence type="ECO:0000256" key="2">
    <source>
        <dbReference type="ARBA" id="ARBA00022741"/>
    </source>
</evidence>
<dbReference type="InterPro" id="IPR002698">
    <property type="entry name" value="FTHF_cligase"/>
</dbReference>
<keyword evidence="5" id="KW-0479">Metal-binding</keyword>